<dbReference type="GO" id="GO:0015833">
    <property type="term" value="P:peptide transport"/>
    <property type="evidence" value="ECO:0007669"/>
    <property type="project" value="TreeGrafter"/>
</dbReference>
<keyword evidence="3 4" id="KW-0732">Signal</keyword>
<dbReference type="EMBL" id="BMZO01000011">
    <property type="protein sequence ID" value="GHC78950.1"/>
    <property type="molecule type" value="Genomic_DNA"/>
</dbReference>
<feature type="signal peptide" evidence="4">
    <location>
        <begin position="1"/>
        <end position="27"/>
    </location>
</feature>
<gene>
    <name evidence="6" type="ORF">GCM10010136_31090</name>
</gene>
<evidence type="ECO:0000256" key="3">
    <source>
        <dbReference type="ARBA" id="ARBA00022729"/>
    </source>
</evidence>
<evidence type="ECO:0000256" key="2">
    <source>
        <dbReference type="ARBA" id="ARBA00005695"/>
    </source>
</evidence>
<evidence type="ECO:0000313" key="7">
    <source>
        <dbReference type="Proteomes" id="UP000641137"/>
    </source>
</evidence>
<dbReference type="GO" id="GO:1904680">
    <property type="term" value="F:peptide transmembrane transporter activity"/>
    <property type="evidence" value="ECO:0007669"/>
    <property type="project" value="TreeGrafter"/>
</dbReference>
<dbReference type="CDD" id="cd08517">
    <property type="entry name" value="PBP2_NikA_DppA_OppA_like_13"/>
    <property type="match status" value="1"/>
</dbReference>
<dbReference type="InterPro" id="IPR039424">
    <property type="entry name" value="SBP_5"/>
</dbReference>
<dbReference type="RefSeq" id="WP_189492266.1">
    <property type="nucleotide sequence ID" value="NZ_BMZO01000011.1"/>
</dbReference>
<name>A0A8J3DJL2_9HYPH</name>
<dbReference type="AlphaFoldDB" id="A0A8J3DJL2"/>
<dbReference type="PANTHER" id="PTHR30290:SF38">
    <property type="entry name" value="D,D-DIPEPTIDE-BINDING PERIPLASMIC PROTEIN DDPA-RELATED"/>
    <property type="match status" value="1"/>
</dbReference>
<dbReference type="InterPro" id="IPR030678">
    <property type="entry name" value="Peptide/Ni-bd"/>
</dbReference>
<comment type="subcellular location">
    <subcellularLocation>
        <location evidence="1">Periplasm</location>
    </subcellularLocation>
</comment>
<dbReference type="Pfam" id="PF00496">
    <property type="entry name" value="SBP_bac_5"/>
    <property type="match status" value="1"/>
</dbReference>
<evidence type="ECO:0000259" key="5">
    <source>
        <dbReference type="Pfam" id="PF00496"/>
    </source>
</evidence>
<dbReference type="Gene3D" id="3.10.105.10">
    <property type="entry name" value="Dipeptide-binding Protein, Domain 3"/>
    <property type="match status" value="1"/>
</dbReference>
<accession>A0A8J3DJL2</accession>
<reference evidence="6" key="2">
    <citation type="submission" date="2020-09" db="EMBL/GenBank/DDBJ databases">
        <authorList>
            <person name="Sun Q."/>
            <person name="Kim S."/>
        </authorList>
    </citation>
    <scope>NUCLEOTIDE SEQUENCE</scope>
    <source>
        <strain evidence="6">KCTC 42097</strain>
    </source>
</reference>
<dbReference type="GO" id="GO:0030288">
    <property type="term" value="C:outer membrane-bounded periplasmic space"/>
    <property type="evidence" value="ECO:0007669"/>
    <property type="project" value="UniProtKB-ARBA"/>
</dbReference>
<dbReference type="PANTHER" id="PTHR30290">
    <property type="entry name" value="PERIPLASMIC BINDING COMPONENT OF ABC TRANSPORTER"/>
    <property type="match status" value="1"/>
</dbReference>
<evidence type="ECO:0000256" key="1">
    <source>
        <dbReference type="ARBA" id="ARBA00004418"/>
    </source>
</evidence>
<feature type="chain" id="PRO_5035204538" evidence="4">
    <location>
        <begin position="28"/>
        <end position="526"/>
    </location>
</feature>
<dbReference type="GO" id="GO:0043190">
    <property type="term" value="C:ATP-binding cassette (ABC) transporter complex"/>
    <property type="evidence" value="ECO:0007669"/>
    <property type="project" value="InterPro"/>
</dbReference>
<dbReference type="SUPFAM" id="SSF53850">
    <property type="entry name" value="Periplasmic binding protein-like II"/>
    <property type="match status" value="1"/>
</dbReference>
<protein>
    <submittedName>
        <fullName evidence="6">ABC transporter substrate-binding protein</fullName>
    </submittedName>
</protein>
<feature type="domain" description="Solute-binding protein family 5" evidence="5">
    <location>
        <begin position="72"/>
        <end position="439"/>
    </location>
</feature>
<proteinExistence type="inferred from homology"/>
<dbReference type="Gene3D" id="3.90.76.10">
    <property type="entry name" value="Dipeptide-binding Protein, Domain 1"/>
    <property type="match status" value="1"/>
</dbReference>
<evidence type="ECO:0000313" key="6">
    <source>
        <dbReference type="EMBL" id="GHC78950.1"/>
    </source>
</evidence>
<dbReference type="Proteomes" id="UP000641137">
    <property type="component" value="Unassembled WGS sequence"/>
</dbReference>
<reference evidence="6" key="1">
    <citation type="journal article" date="2014" name="Int. J. Syst. Evol. Microbiol.">
        <title>Complete genome sequence of Corynebacterium casei LMG S-19264T (=DSM 44701T), isolated from a smear-ripened cheese.</title>
        <authorList>
            <consortium name="US DOE Joint Genome Institute (JGI-PGF)"/>
            <person name="Walter F."/>
            <person name="Albersmeier A."/>
            <person name="Kalinowski J."/>
            <person name="Ruckert C."/>
        </authorList>
    </citation>
    <scope>NUCLEOTIDE SEQUENCE</scope>
    <source>
        <strain evidence="6">KCTC 42097</strain>
    </source>
</reference>
<dbReference type="PIRSF" id="PIRSF002741">
    <property type="entry name" value="MppA"/>
    <property type="match status" value="1"/>
</dbReference>
<keyword evidence="7" id="KW-1185">Reference proteome</keyword>
<dbReference type="InterPro" id="IPR000914">
    <property type="entry name" value="SBP_5_dom"/>
</dbReference>
<comment type="similarity">
    <text evidence="2">Belongs to the bacterial solute-binding protein 5 family.</text>
</comment>
<dbReference type="Gene3D" id="3.40.190.10">
    <property type="entry name" value="Periplasmic binding protein-like II"/>
    <property type="match status" value="1"/>
</dbReference>
<comment type="caution">
    <text evidence="6">The sequence shown here is derived from an EMBL/GenBank/DDBJ whole genome shotgun (WGS) entry which is preliminary data.</text>
</comment>
<evidence type="ECO:0000256" key="4">
    <source>
        <dbReference type="SAM" id="SignalP"/>
    </source>
</evidence>
<organism evidence="6 7">
    <name type="scientific">Limoniibacter endophyticus</name>
    <dbReference type="NCBI Taxonomy" id="1565040"/>
    <lineage>
        <taxon>Bacteria</taxon>
        <taxon>Pseudomonadati</taxon>
        <taxon>Pseudomonadota</taxon>
        <taxon>Alphaproteobacteria</taxon>
        <taxon>Hyphomicrobiales</taxon>
        <taxon>Bartonellaceae</taxon>
        <taxon>Limoniibacter</taxon>
    </lineage>
</organism>
<sequence length="526" mass="58643">MTYFKMKAYKYAFLPLLLMSTAIPVSSQENSIIVGLAGDPTLINSAITTEINSSVVGAQVYSTIVRLNYKGEPIPSLAKSWEISPDGKTYTFRFFEGIKWHDGTPFTAEDVAWSLQNLNRKFNGPAGGLLEAVQEMKVIDPLTVVFELSQPYPPLLRGLAYFNSAMILPKHIFDNGSAPQENPANLAPVGTGPFIFKEFKKGSHITLERNPDYHLEGPWVDRLVYQIIPNDAARGLALEKGDIDYIPYHVMPLGEVDRLSKARDITVAFQKRSIAGQYQAFLNTRSGPLSHKRVRQALYFAMDRQELLEKAGFGHGVVSKGGGLSSELPIFYTDQVPQYQHDVARANEMLDEAGYPRGQDGKRFSLRVSYSLSEGPMANVSKLLRAQFAKVGVEVIDEGMEMSAWREKAYVKWDFDVTMGSYASGPDPATGAAGFYTCDRIVPRSGFNASGYCNPELDKLFEAAGKELNEANRINLYHQAAAILAEDVPHWWFWDRYYPIAFRSGLDGITQDITGYGTMDVVKWTE</sequence>